<dbReference type="Proteomes" id="UP000250321">
    <property type="component" value="Unassembled WGS sequence"/>
</dbReference>
<dbReference type="AlphaFoldDB" id="A0A315AM00"/>
<feature type="signal peptide" evidence="1">
    <location>
        <begin position="1"/>
        <end position="27"/>
    </location>
</feature>
<comment type="caution">
    <text evidence="2">The sequence shown here is derived from an EMBL/GenBank/DDBJ whole genome shotgun (WGS) entry which is preliminary data.</text>
</comment>
<feature type="chain" id="PRO_5016382187" evidence="1">
    <location>
        <begin position="28"/>
        <end position="70"/>
    </location>
</feature>
<evidence type="ECO:0000313" key="2">
    <source>
        <dbReference type="EMBL" id="PQQ15346.1"/>
    </source>
</evidence>
<accession>A0A315AM00</accession>
<evidence type="ECO:0000313" key="3">
    <source>
        <dbReference type="Proteomes" id="UP000250321"/>
    </source>
</evidence>
<dbReference type="EMBL" id="PJQY01000231">
    <property type="protein sequence ID" value="PQQ15346.1"/>
    <property type="molecule type" value="Genomic_DNA"/>
</dbReference>
<evidence type="ECO:0000256" key="1">
    <source>
        <dbReference type="SAM" id="SignalP"/>
    </source>
</evidence>
<reference evidence="2 3" key="1">
    <citation type="submission" date="2018-02" db="EMBL/GenBank/DDBJ databases">
        <title>Draft genome of wild Prunus yedoensis var. nudiflora.</title>
        <authorList>
            <person name="Baek S."/>
            <person name="Kim J.-H."/>
            <person name="Choi K."/>
            <person name="Kim G.-B."/>
            <person name="Cho A."/>
            <person name="Jang H."/>
            <person name="Shin C.-H."/>
            <person name="Yu H.-J."/>
            <person name="Mun J.-H."/>
        </authorList>
    </citation>
    <scope>NUCLEOTIDE SEQUENCE [LARGE SCALE GENOMIC DNA]</scope>
    <source>
        <strain evidence="3">cv. Jeju island</strain>
        <tissue evidence="2">Leaf</tissue>
    </source>
</reference>
<proteinExistence type="predicted"/>
<keyword evidence="1" id="KW-0732">Signal</keyword>
<name>A0A315AM00_PRUYE</name>
<protein>
    <submittedName>
        <fullName evidence="2">Uncharacterized protein</fullName>
    </submittedName>
</protein>
<sequence length="70" mass="7718">MVSKTNGVCMMSVFILLLLFASKVAFARVSQFSETKEKMRKEFPKMKNINLAKKIDAGTKPKGAGRGHGN</sequence>
<gene>
    <name evidence="2" type="ORF">Pyn_40715</name>
</gene>
<keyword evidence="3" id="KW-1185">Reference proteome</keyword>
<organism evidence="2 3">
    <name type="scientific">Prunus yedoensis var. nudiflora</name>
    <dbReference type="NCBI Taxonomy" id="2094558"/>
    <lineage>
        <taxon>Eukaryota</taxon>
        <taxon>Viridiplantae</taxon>
        <taxon>Streptophyta</taxon>
        <taxon>Embryophyta</taxon>
        <taxon>Tracheophyta</taxon>
        <taxon>Spermatophyta</taxon>
        <taxon>Magnoliopsida</taxon>
        <taxon>eudicotyledons</taxon>
        <taxon>Gunneridae</taxon>
        <taxon>Pentapetalae</taxon>
        <taxon>rosids</taxon>
        <taxon>fabids</taxon>
        <taxon>Rosales</taxon>
        <taxon>Rosaceae</taxon>
        <taxon>Amygdaloideae</taxon>
        <taxon>Amygdaleae</taxon>
        <taxon>Prunus</taxon>
    </lineage>
</organism>